<protein>
    <recommendedName>
        <fullName evidence="4">Phytase-like domain-containing protein</fullName>
    </recommendedName>
</protein>
<feature type="signal peptide" evidence="1">
    <location>
        <begin position="1"/>
        <end position="26"/>
    </location>
</feature>
<evidence type="ECO:0008006" key="4">
    <source>
        <dbReference type="Google" id="ProtNLM"/>
    </source>
</evidence>
<dbReference type="SUPFAM" id="SSF50969">
    <property type="entry name" value="YVTN repeat-like/Quinoprotein amine dehydrogenase"/>
    <property type="match status" value="1"/>
</dbReference>
<dbReference type="EMBL" id="JBHSMQ010000003">
    <property type="protein sequence ID" value="MFC5455352.1"/>
    <property type="molecule type" value="Genomic_DNA"/>
</dbReference>
<dbReference type="RefSeq" id="WP_377166347.1">
    <property type="nucleotide sequence ID" value="NZ_JBHSMQ010000003.1"/>
</dbReference>
<reference evidence="3" key="1">
    <citation type="journal article" date="2019" name="Int. J. Syst. Evol. Microbiol.">
        <title>The Global Catalogue of Microorganisms (GCM) 10K type strain sequencing project: providing services to taxonomists for standard genome sequencing and annotation.</title>
        <authorList>
            <consortium name="The Broad Institute Genomics Platform"/>
            <consortium name="The Broad Institute Genome Sequencing Center for Infectious Disease"/>
            <person name="Wu L."/>
            <person name="Ma J."/>
        </authorList>
    </citation>
    <scope>NUCLEOTIDE SEQUENCE [LARGE SCALE GENOMIC DNA]</scope>
    <source>
        <strain evidence="3">CGMCC 4.1469</strain>
    </source>
</reference>
<sequence>MSSFRLPALLACASLSLAFSPHPATANEAFFSKDGSTVTMGLGGRGRTGLVQVDVATGKITQAPLPAELKDESIESVAAGSDGETLFLAKEGVWVWTPGAATPVRRVCTTAPVVGATDLFVATAPGTPLKDCLFVCGNETADATSMGTFYGRKPGGKHAFLPIFCRRVSDATGGAFSSDGRLFFITQGDVWEGGIEMNDDAGMERLGTLVGARIAPLGILNTDEANGGSLWVEHVAPAGKWIYAQLRGRHMAAIMRLPMPARPLYAPTSEDSPSLKDQIDAMSRSLNQTEVIAEDMEFAAGFCATEVRGRPRVFYYGDADEDKGLGMMLWEGAGKPRLIGHLPQE</sequence>
<proteinExistence type="predicted"/>
<name>A0ABW0KQW1_9BACT</name>
<comment type="caution">
    <text evidence="2">The sequence shown here is derived from an EMBL/GenBank/DDBJ whole genome shotgun (WGS) entry which is preliminary data.</text>
</comment>
<keyword evidence="3" id="KW-1185">Reference proteome</keyword>
<evidence type="ECO:0000313" key="2">
    <source>
        <dbReference type="EMBL" id="MFC5455352.1"/>
    </source>
</evidence>
<dbReference type="InterPro" id="IPR011044">
    <property type="entry name" value="Quino_amine_DH_bsu"/>
</dbReference>
<evidence type="ECO:0000313" key="3">
    <source>
        <dbReference type="Proteomes" id="UP001596052"/>
    </source>
</evidence>
<feature type="chain" id="PRO_5045378046" description="Phytase-like domain-containing protein" evidence="1">
    <location>
        <begin position="27"/>
        <end position="345"/>
    </location>
</feature>
<accession>A0ABW0KQW1</accession>
<evidence type="ECO:0000256" key="1">
    <source>
        <dbReference type="SAM" id="SignalP"/>
    </source>
</evidence>
<gene>
    <name evidence="2" type="ORF">ACFQDI_10830</name>
</gene>
<organism evidence="2 3">
    <name type="scientific">Prosthecobacter fluviatilis</name>
    <dbReference type="NCBI Taxonomy" id="445931"/>
    <lineage>
        <taxon>Bacteria</taxon>
        <taxon>Pseudomonadati</taxon>
        <taxon>Verrucomicrobiota</taxon>
        <taxon>Verrucomicrobiia</taxon>
        <taxon>Verrucomicrobiales</taxon>
        <taxon>Verrucomicrobiaceae</taxon>
        <taxon>Prosthecobacter</taxon>
    </lineage>
</organism>
<keyword evidence="1" id="KW-0732">Signal</keyword>
<dbReference type="Proteomes" id="UP001596052">
    <property type="component" value="Unassembled WGS sequence"/>
</dbReference>